<dbReference type="Pfam" id="PF00135">
    <property type="entry name" value="COesterase"/>
    <property type="match status" value="1"/>
</dbReference>
<dbReference type="GO" id="GO:0016787">
    <property type="term" value="F:hydrolase activity"/>
    <property type="evidence" value="ECO:0007669"/>
    <property type="project" value="UniProtKB-KW"/>
</dbReference>
<evidence type="ECO:0000313" key="7">
    <source>
        <dbReference type="Proteomes" id="UP000265040"/>
    </source>
</evidence>
<dbReference type="InterPro" id="IPR002018">
    <property type="entry name" value="CarbesteraseB"/>
</dbReference>
<proteinExistence type="inferred from homology"/>
<evidence type="ECO:0000313" key="6">
    <source>
        <dbReference type="Ensembl" id="ENSATEP00000008118.1"/>
    </source>
</evidence>
<dbReference type="OrthoDB" id="3200163at2759"/>
<protein>
    <recommendedName>
        <fullName evidence="4">Carboxylic ester hydrolase</fullName>
        <ecNumber evidence="4">3.1.1.-</ecNumber>
    </recommendedName>
</protein>
<dbReference type="Proteomes" id="UP000265040">
    <property type="component" value="Chromosome 6"/>
</dbReference>
<dbReference type="STRING" id="64144.ENSATEP00000008118"/>
<dbReference type="AlphaFoldDB" id="A0A3Q1HSR3"/>
<evidence type="ECO:0000256" key="4">
    <source>
        <dbReference type="RuleBase" id="RU361235"/>
    </source>
</evidence>
<dbReference type="InterPro" id="IPR019826">
    <property type="entry name" value="Carboxylesterase_B_AS"/>
</dbReference>
<keyword evidence="4" id="KW-0732">Signal</keyword>
<dbReference type="InterPro" id="IPR029058">
    <property type="entry name" value="AB_hydrolase_fold"/>
</dbReference>
<evidence type="ECO:0000259" key="5">
    <source>
        <dbReference type="Pfam" id="PF00135"/>
    </source>
</evidence>
<gene>
    <name evidence="6" type="primary">CES3</name>
</gene>
<evidence type="ECO:0000256" key="2">
    <source>
        <dbReference type="ARBA" id="ARBA00022801"/>
    </source>
</evidence>
<accession>A0A3Q1HSR3</accession>
<dbReference type="FunCoup" id="A0A3Q1HSR3">
    <property type="interactions" value="57"/>
</dbReference>
<dbReference type="FunFam" id="3.40.50.1820:FF:000011">
    <property type="entry name" value="Carboxylic ester hydrolase"/>
    <property type="match status" value="1"/>
</dbReference>
<reference evidence="6" key="1">
    <citation type="submission" date="2021-04" db="EMBL/GenBank/DDBJ databases">
        <authorList>
            <consortium name="Wellcome Sanger Institute Data Sharing"/>
        </authorList>
    </citation>
    <scope>NUCLEOTIDE SEQUENCE [LARGE SCALE GENOMIC DNA]</scope>
</reference>
<dbReference type="Ensembl" id="ENSATET00000008250.3">
    <property type="protein sequence ID" value="ENSATEP00000008118.1"/>
    <property type="gene ID" value="ENSATEG00000005709.3"/>
</dbReference>
<evidence type="ECO:0000256" key="1">
    <source>
        <dbReference type="ARBA" id="ARBA00005964"/>
    </source>
</evidence>
<dbReference type="SUPFAM" id="SSF53474">
    <property type="entry name" value="alpha/beta-Hydrolases"/>
    <property type="match status" value="1"/>
</dbReference>
<feature type="domain" description="Carboxylesterase type B" evidence="5">
    <location>
        <begin position="23"/>
        <end position="533"/>
    </location>
</feature>
<keyword evidence="2 4" id="KW-0378">Hydrolase</keyword>
<feature type="signal peptide" evidence="4">
    <location>
        <begin position="1"/>
        <end position="16"/>
    </location>
</feature>
<feature type="chain" id="PRO_5018382680" description="Carboxylic ester hydrolase" evidence="4">
    <location>
        <begin position="17"/>
        <end position="554"/>
    </location>
</feature>
<dbReference type="GeneTree" id="ENSGT00940000166187"/>
<dbReference type="PROSITE" id="PS00941">
    <property type="entry name" value="CARBOXYLESTERASE_B_2"/>
    <property type="match status" value="1"/>
</dbReference>
<organism evidence="6 7">
    <name type="scientific">Anabas testudineus</name>
    <name type="common">Climbing perch</name>
    <name type="synonym">Anthias testudineus</name>
    <dbReference type="NCBI Taxonomy" id="64144"/>
    <lineage>
        <taxon>Eukaryota</taxon>
        <taxon>Metazoa</taxon>
        <taxon>Chordata</taxon>
        <taxon>Craniata</taxon>
        <taxon>Vertebrata</taxon>
        <taxon>Euteleostomi</taxon>
        <taxon>Actinopterygii</taxon>
        <taxon>Neopterygii</taxon>
        <taxon>Teleostei</taxon>
        <taxon>Neoteleostei</taxon>
        <taxon>Acanthomorphata</taxon>
        <taxon>Anabantaria</taxon>
        <taxon>Anabantiformes</taxon>
        <taxon>Anabantoidei</taxon>
        <taxon>Anabantidae</taxon>
        <taxon>Anabas</taxon>
    </lineage>
</organism>
<keyword evidence="7" id="KW-1185">Reference proteome</keyword>
<evidence type="ECO:0000256" key="3">
    <source>
        <dbReference type="ARBA" id="ARBA00023157"/>
    </source>
</evidence>
<dbReference type="Gene3D" id="3.40.50.1820">
    <property type="entry name" value="alpha/beta hydrolase"/>
    <property type="match status" value="1"/>
</dbReference>
<dbReference type="PANTHER" id="PTHR11559">
    <property type="entry name" value="CARBOXYLESTERASE"/>
    <property type="match status" value="1"/>
</dbReference>
<dbReference type="CDD" id="cd00312">
    <property type="entry name" value="Esterase_lipase"/>
    <property type="match status" value="1"/>
</dbReference>
<dbReference type="InParanoid" id="A0A3Q1HSR3"/>
<comment type="similarity">
    <text evidence="1 4">Belongs to the type-B carboxylesterase/lipase family.</text>
</comment>
<dbReference type="InterPro" id="IPR019819">
    <property type="entry name" value="Carboxylesterase_B_CS"/>
</dbReference>
<name>A0A3Q1HSR3_ANATE</name>
<dbReference type="EC" id="3.1.1.-" evidence="4"/>
<keyword evidence="3" id="KW-1015">Disulfide bond</keyword>
<dbReference type="PROSITE" id="PS00122">
    <property type="entry name" value="CARBOXYLESTERASE_B_1"/>
    <property type="match status" value="1"/>
</dbReference>
<reference evidence="6" key="2">
    <citation type="submission" date="2025-08" db="UniProtKB">
        <authorList>
            <consortium name="Ensembl"/>
        </authorList>
    </citation>
    <scope>IDENTIFICATION</scope>
</reference>
<dbReference type="OMA" id="STMHAPR"/>
<dbReference type="InterPro" id="IPR050309">
    <property type="entry name" value="Type-B_Carboxylest/Lipase"/>
</dbReference>
<sequence length="554" mass="60679">MRTALFIVYLLQVAHATPAGITDLVVSLKNGRIRGEYLTVKGTERRVKQYLGIPFARPPVGPLRLAAPQDAEPWEGERDCTHQPPMCVQDLEIAINVSKTMSIEFTPPEVSEDCLYLSVYTPAEAAKGDKVPVMVWIHGGGLAMGAASQYDGAALAAYENIIVVIIQYRLGFLGFLSTGDEHARGNWGFLDQLAALRWVKENIEAFGGDPQSVTVAGESAGGISASLLTLSPQAKGLFQRAIFQSGVATLVTHTSSNPLVHAKIIANLTGCDRSSTEELVQCLRGKSTEELIEATKKRKIYLGAVVDGVLLTDAAEELLKKKEILKVPVLMGITNHEFGWILPQSFAPPGWEHGMSRESVLAVMNMFNPAGATYGNSIIADEYLKDAKTPEEIRDGFTEIMGDLLMTLPVVKVAAYHSDAGVPVYMYEFIYSAELHKHKRPSFVKADHADDVGFMFGGCFWNGHIKIIGNITKDDEKFCRTMMAYWGNFARTGSPSGPGLVSWPQYDKQKQEYMELGLTQTVKQKLKKDRVHFATVDLPQKLQRLAAAAAKAGN</sequence>
<reference evidence="6" key="3">
    <citation type="submission" date="2025-09" db="UniProtKB">
        <authorList>
            <consortium name="Ensembl"/>
        </authorList>
    </citation>
    <scope>IDENTIFICATION</scope>
</reference>